<name>A0ABX0N6W5_9BURK</name>
<organism evidence="1 2">
    <name type="scientific">Massilia frigida</name>
    <dbReference type="NCBI Taxonomy" id="2609281"/>
    <lineage>
        <taxon>Bacteria</taxon>
        <taxon>Pseudomonadati</taxon>
        <taxon>Pseudomonadota</taxon>
        <taxon>Betaproteobacteria</taxon>
        <taxon>Burkholderiales</taxon>
        <taxon>Oxalobacteraceae</taxon>
        <taxon>Telluria group</taxon>
        <taxon>Massilia</taxon>
    </lineage>
</organism>
<reference evidence="1 2" key="1">
    <citation type="submission" date="2019-10" db="EMBL/GenBank/DDBJ databases">
        <title>Taxonomy of Antarctic Massilia spp.: description of Massilia rubra sp. nov., Massilia aquatica sp. nov., Massilia mucilaginosa sp. nov., Massilia frigida sp. nov. isolated from streams, lakes and regoliths.</title>
        <authorList>
            <person name="Holochova P."/>
            <person name="Sedlacek I."/>
            <person name="Kralova S."/>
            <person name="Maslanova I."/>
            <person name="Busse H.-J."/>
            <person name="Stankova E."/>
            <person name="Vrbovska V."/>
            <person name="Kovarovic V."/>
            <person name="Bartak M."/>
            <person name="Svec P."/>
            <person name="Pantucek R."/>
        </authorList>
    </citation>
    <scope>NUCLEOTIDE SEQUENCE [LARGE SCALE GENOMIC DNA]</scope>
    <source>
        <strain evidence="1 2">CCM 8695</strain>
    </source>
</reference>
<dbReference type="InterPro" id="IPR035093">
    <property type="entry name" value="RelE/ParE_toxin_dom_sf"/>
</dbReference>
<dbReference type="Proteomes" id="UP000621455">
    <property type="component" value="Unassembled WGS sequence"/>
</dbReference>
<dbReference type="EMBL" id="WHJG01000001">
    <property type="protein sequence ID" value="NHZ77813.1"/>
    <property type="molecule type" value="Genomic_DNA"/>
</dbReference>
<dbReference type="Gene3D" id="3.30.2310.20">
    <property type="entry name" value="RelE-like"/>
    <property type="match status" value="1"/>
</dbReference>
<evidence type="ECO:0000313" key="1">
    <source>
        <dbReference type="EMBL" id="NHZ77813.1"/>
    </source>
</evidence>
<keyword evidence="2" id="KW-1185">Reference proteome</keyword>
<comment type="caution">
    <text evidence="1">The sequence shown here is derived from an EMBL/GenBank/DDBJ whole genome shotgun (WGS) entry which is preliminary data.</text>
</comment>
<gene>
    <name evidence="1" type="ORF">F2P44_00635</name>
</gene>
<evidence type="ECO:0000313" key="2">
    <source>
        <dbReference type="Proteomes" id="UP000621455"/>
    </source>
</evidence>
<protein>
    <submittedName>
        <fullName evidence="1">Type II toxin-antitoxin system RelE/ParE family toxin</fullName>
    </submittedName>
</protein>
<proteinExistence type="predicted"/>
<accession>A0ABX0N6W5</accession>
<dbReference type="SUPFAM" id="SSF143011">
    <property type="entry name" value="RelE-like"/>
    <property type="match status" value="1"/>
</dbReference>
<sequence>MKTLRLSRSAAKFWESLDAKQYRQVGKAMTTLLENSRPQDSQWLKASNHTERRVDAGEYRINYTDSNDEVAVLVIGKRNGDEVYKRVRQK</sequence>
<dbReference type="RefSeq" id="WP_167084077.1">
    <property type="nucleotide sequence ID" value="NZ_WHJG01000001.1"/>
</dbReference>